<dbReference type="PANTHER" id="PTHR43618:SF4">
    <property type="entry name" value="SHORT CHAIN DEHYDROGENASE_REDUCTASE FAMILY (AFU_ORTHOLOGUE AFUA_7G04540)"/>
    <property type="match status" value="1"/>
</dbReference>
<reference evidence="6" key="2">
    <citation type="submission" date="2015-01" db="EMBL/GenBank/DDBJ databases">
        <title>Evolutionary Origins and Diversification of the Mycorrhizal Mutualists.</title>
        <authorList>
            <consortium name="DOE Joint Genome Institute"/>
            <consortium name="Mycorrhizal Genomics Consortium"/>
            <person name="Kohler A."/>
            <person name="Kuo A."/>
            <person name="Nagy L.G."/>
            <person name="Floudas D."/>
            <person name="Copeland A."/>
            <person name="Barry K.W."/>
            <person name="Cichocki N."/>
            <person name="Veneault-Fourrey C."/>
            <person name="LaButti K."/>
            <person name="Lindquist E.A."/>
            <person name="Lipzen A."/>
            <person name="Lundell T."/>
            <person name="Morin E."/>
            <person name="Murat C."/>
            <person name="Riley R."/>
            <person name="Ohm R."/>
            <person name="Sun H."/>
            <person name="Tunlid A."/>
            <person name="Henrissat B."/>
            <person name="Grigoriev I.V."/>
            <person name="Hibbett D.S."/>
            <person name="Martin F."/>
        </authorList>
    </citation>
    <scope>NUCLEOTIDE SEQUENCE [LARGE SCALE GENOMIC DNA]</scope>
    <source>
        <strain evidence="6">MAFF 305830</strain>
    </source>
</reference>
<dbReference type="InterPro" id="IPR036291">
    <property type="entry name" value="NAD(P)-bd_dom_sf"/>
</dbReference>
<dbReference type="OrthoDB" id="3819888at2759"/>
<protein>
    <submittedName>
        <fullName evidence="5">Uncharacterized protein</fullName>
    </submittedName>
</protein>
<dbReference type="GO" id="GO:0016491">
    <property type="term" value="F:oxidoreductase activity"/>
    <property type="evidence" value="ECO:0007669"/>
    <property type="project" value="UniProtKB-KW"/>
</dbReference>
<proteinExistence type="inferred from homology"/>
<dbReference type="PANTHER" id="PTHR43618">
    <property type="entry name" value="7-ALPHA-HYDROXYSTEROID DEHYDROGENASE"/>
    <property type="match status" value="1"/>
</dbReference>
<dbReference type="CDD" id="cd05233">
    <property type="entry name" value="SDR_c"/>
    <property type="match status" value="1"/>
</dbReference>
<dbReference type="Pfam" id="PF00106">
    <property type="entry name" value="adh_short"/>
    <property type="match status" value="1"/>
</dbReference>
<gene>
    <name evidence="5" type="ORF">M408DRAFT_15274</name>
</gene>
<dbReference type="PRINTS" id="PR00080">
    <property type="entry name" value="SDRFAMILY"/>
</dbReference>
<organism evidence="5 6">
    <name type="scientific">Serendipita vermifera MAFF 305830</name>
    <dbReference type="NCBI Taxonomy" id="933852"/>
    <lineage>
        <taxon>Eukaryota</taxon>
        <taxon>Fungi</taxon>
        <taxon>Dikarya</taxon>
        <taxon>Basidiomycota</taxon>
        <taxon>Agaricomycotina</taxon>
        <taxon>Agaricomycetes</taxon>
        <taxon>Sebacinales</taxon>
        <taxon>Serendipitaceae</taxon>
        <taxon>Serendipita</taxon>
    </lineage>
</organism>
<evidence type="ECO:0000256" key="2">
    <source>
        <dbReference type="ARBA" id="ARBA00022857"/>
    </source>
</evidence>
<keyword evidence="6" id="KW-1185">Reference proteome</keyword>
<dbReference type="PROSITE" id="PS00061">
    <property type="entry name" value="ADH_SHORT"/>
    <property type="match status" value="1"/>
</dbReference>
<dbReference type="Proteomes" id="UP000054097">
    <property type="component" value="Unassembled WGS sequence"/>
</dbReference>
<dbReference type="InterPro" id="IPR020904">
    <property type="entry name" value="Sc_DH/Rdtase_CS"/>
</dbReference>
<dbReference type="AlphaFoldDB" id="A0A0C2XPB9"/>
<dbReference type="SUPFAM" id="SSF51735">
    <property type="entry name" value="NAD(P)-binding Rossmann-fold domains"/>
    <property type="match status" value="1"/>
</dbReference>
<reference evidence="5 6" key="1">
    <citation type="submission" date="2014-04" db="EMBL/GenBank/DDBJ databases">
        <authorList>
            <consortium name="DOE Joint Genome Institute"/>
            <person name="Kuo A."/>
            <person name="Zuccaro A."/>
            <person name="Kohler A."/>
            <person name="Nagy L.G."/>
            <person name="Floudas D."/>
            <person name="Copeland A."/>
            <person name="Barry K.W."/>
            <person name="Cichocki N."/>
            <person name="Veneault-Fourrey C."/>
            <person name="LaButti K."/>
            <person name="Lindquist E.A."/>
            <person name="Lipzen A."/>
            <person name="Lundell T."/>
            <person name="Morin E."/>
            <person name="Murat C."/>
            <person name="Sun H."/>
            <person name="Tunlid A."/>
            <person name="Henrissat B."/>
            <person name="Grigoriev I.V."/>
            <person name="Hibbett D.S."/>
            <person name="Martin F."/>
            <person name="Nordberg H.P."/>
            <person name="Cantor M.N."/>
            <person name="Hua S.X."/>
        </authorList>
    </citation>
    <scope>NUCLEOTIDE SEQUENCE [LARGE SCALE GENOMIC DNA]</scope>
    <source>
        <strain evidence="5 6">MAFF 305830</strain>
    </source>
</reference>
<sequence length="313" mass="33162">MSSISAPLHPLSSAKIHDLSGLVALVTGGGSGIGLMIAETLACNGAKVYIASRRLETLQKAATDVNGRLAAIEGHANGSLVPIVLDVTSKPSIQEAVAHLREKEGKLHILVNNSGQVGPFSRILKDANPPGDLGKAVFESETFEEWSALFNVNLASIFFTTFAFLSLLEDGAKDLDERFTSHKHSTSVINISSISGIQRQGQAHYAYNVSKAGVNHMTKMMSTEFAIKKKPVRVNAIAPGAYASEMTDHQGKQMEPWVVDAICQGLTPHPLQRPGREEEIGAAALLLASPTAGGYMNGQVLVVDGGFLAVNPA</sequence>
<name>A0A0C2XPB9_SERVB</name>
<evidence type="ECO:0000313" key="6">
    <source>
        <dbReference type="Proteomes" id="UP000054097"/>
    </source>
</evidence>
<dbReference type="PRINTS" id="PR00081">
    <property type="entry name" value="GDHRDH"/>
</dbReference>
<dbReference type="InterPro" id="IPR002347">
    <property type="entry name" value="SDR_fam"/>
</dbReference>
<dbReference type="HOGENOM" id="CLU_010194_12_1_1"/>
<dbReference type="InterPro" id="IPR052178">
    <property type="entry name" value="Sec_Metab_Biosynth_SDR"/>
</dbReference>
<evidence type="ECO:0000256" key="1">
    <source>
        <dbReference type="ARBA" id="ARBA00006484"/>
    </source>
</evidence>
<evidence type="ECO:0000256" key="4">
    <source>
        <dbReference type="RuleBase" id="RU000363"/>
    </source>
</evidence>
<accession>A0A0C2XPB9</accession>
<evidence type="ECO:0000256" key="3">
    <source>
        <dbReference type="ARBA" id="ARBA00023002"/>
    </source>
</evidence>
<evidence type="ECO:0000313" key="5">
    <source>
        <dbReference type="EMBL" id="KIM30822.1"/>
    </source>
</evidence>
<keyword evidence="2" id="KW-0521">NADP</keyword>
<comment type="similarity">
    <text evidence="1 4">Belongs to the short-chain dehydrogenases/reductases (SDR) family.</text>
</comment>
<keyword evidence="3" id="KW-0560">Oxidoreductase</keyword>
<dbReference type="EMBL" id="KN824283">
    <property type="protein sequence ID" value="KIM30822.1"/>
    <property type="molecule type" value="Genomic_DNA"/>
</dbReference>
<dbReference type="STRING" id="933852.A0A0C2XPB9"/>
<dbReference type="Gene3D" id="3.40.50.720">
    <property type="entry name" value="NAD(P)-binding Rossmann-like Domain"/>
    <property type="match status" value="1"/>
</dbReference>
<dbReference type="FunFam" id="3.40.50.720:FF:000084">
    <property type="entry name" value="Short-chain dehydrogenase reductase"/>
    <property type="match status" value="1"/>
</dbReference>